<dbReference type="Pfam" id="PF12833">
    <property type="entry name" value="HTH_18"/>
    <property type="match status" value="1"/>
</dbReference>
<evidence type="ECO:0000256" key="1">
    <source>
        <dbReference type="ARBA" id="ARBA00018672"/>
    </source>
</evidence>
<organism evidence="9 10">
    <name type="scientific">Neglectibacter timonensis</name>
    <dbReference type="NCBI Taxonomy" id="1776382"/>
    <lineage>
        <taxon>Bacteria</taxon>
        <taxon>Bacillati</taxon>
        <taxon>Bacillota</taxon>
        <taxon>Clostridia</taxon>
        <taxon>Eubacteriales</taxon>
        <taxon>Oscillospiraceae</taxon>
        <taxon>Neglectibacter</taxon>
    </lineage>
</organism>
<keyword evidence="4" id="KW-0804">Transcription</keyword>
<dbReference type="InterPro" id="IPR018062">
    <property type="entry name" value="HTH_AraC-typ_CS"/>
</dbReference>
<keyword evidence="3" id="KW-0238">DNA-binding</keyword>
<feature type="modified residue" description="4-aspartylphosphate" evidence="6">
    <location>
        <position position="54"/>
    </location>
</feature>
<sequence>MTVLLVDDQISILSGLISGLDWDNLGITSIKTADNASQAKEILEQEPVDIVLCDIEMPGENGLSLLRWARNRGMDFICVFLTSHADFLYAKEAIQLNCFDYILQPARYDEIQATVSKAIARAKTSGIEKQLEQFGAVAKNHAAGLFQNLFSDWINGKPLAIPTLQSVLHQLGQELFEDNECFFIWGHLLRWHAEIWSTHDWVYALNNMMTEFYAPPQYGALSFSIDHASLGWFIYAPGGRFQHPGEVLAPLNDVYGAIINHLNCDFAFYTTPVTPLNKTEGLSSLLQDTKRNNVLLESGIFCPTRRLDRVHVDKFLDIMQLRRWESLLSEGQGQSASDEVCGYLDLIAKREAVNQEVLHSFWIQFQQAVLNAARSLNLNPHEIVSLLEEGAKAQSLQEVKTAIKALVKCFPSTDMPVGHAKRVVEQVSKYVEDHMNQPLSIADIATHFFLNPDYLSRMFKNETGLPLKEYIISRKMESARTLLRTTQLPVNVIASKLGYDNYSYFSQVYRKMMGISPKDERKEETP</sequence>
<dbReference type="SUPFAM" id="SSF52172">
    <property type="entry name" value="CheY-like"/>
    <property type="match status" value="1"/>
</dbReference>
<dbReference type="SUPFAM" id="SSF46689">
    <property type="entry name" value="Homeodomain-like"/>
    <property type="match status" value="2"/>
</dbReference>
<dbReference type="Pfam" id="PF00072">
    <property type="entry name" value="Response_reg"/>
    <property type="match status" value="1"/>
</dbReference>
<keyword evidence="2" id="KW-0805">Transcription regulation</keyword>
<dbReference type="SMART" id="SM00342">
    <property type="entry name" value="HTH_ARAC"/>
    <property type="match status" value="1"/>
</dbReference>
<evidence type="ECO:0000313" key="10">
    <source>
        <dbReference type="Proteomes" id="UP001524473"/>
    </source>
</evidence>
<dbReference type="PANTHER" id="PTHR43280">
    <property type="entry name" value="ARAC-FAMILY TRANSCRIPTIONAL REGULATOR"/>
    <property type="match status" value="1"/>
</dbReference>
<dbReference type="PANTHER" id="PTHR43280:SF10">
    <property type="entry name" value="REGULATORY PROTEIN POCR"/>
    <property type="match status" value="1"/>
</dbReference>
<dbReference type="PROSITE" id="PS01124">
    <property type="entry name" value="HTH_ARAC_FAMILY_2"/>
    <property type="match status" value="1"/>
</dbReference>
<dbReference type="Gene3D" id="3.40.50.2300">
    <property type="match status" value="1"/>
</dbReference>
<dbReference type="SMART" id="SM00448">
    <property type="entry name" value="REC"/>
    <property type="match status" value="1"/>
</dbReference>
<keyword evidence="6" id="KW-0597">Phosphoprotein</keyword>
<evidence type="ECO:0000259" key="7">
    <source>
        <dbReference type="PROSITE" id="PS01124"/>
    </source>
</evidence>
<evidence type="ECO:0000256" key="5">
    <source>
        <dbReference type="ARBA" id="ARBA00024867"/>
    </source>
</evidence>
<proteinExistence type="predicted"/>
<dbReference type="InterPro" id="IPR018060">
    <property type="entry name" value="HTH_AraC"/>
</dbReference>
<dbReference type="Proteomes" id="UP001524473">
    <property type="component" value="Unassembled WGS sequence"/>
</dbReference>
<feature type="domain" description="HTH araC/xylS-type" evidence="7">
    <location>
        <begin position="425"/>
        <end position="523"/>
    </location>
</feature>
<keyword evidence="10" id="KW-1185">Reference proteome</keyword>
<evidence type="ECO:0000313" key="9">
    <source>
        <dbReference type="EMBL" id="MCQ4839884.1"/>
    </source>
</evidence>
<dbReference type="Gene3D" id="1.10.10.60">
    <property type="entry name" value="Homeodomain-like"/>
    <property type="match status" value="2"/>
</dbReference>
<reference evidence="9 10" key="1">
    <citation type="submission" date="2022-06" db="EMBL/GenBank/DDBJ databases">
        <title>Isolation of gut microbiota from human fecal samples.</title>
        <authorList>
            <person name="Pamer E.G."/>
            <person name="Barat B."/>
            <person name="Waligurski E."/>
            <person name="Medina S."/>
            <person name="Paddock L."/>
            <person name="Mostad J."/>
        </authorList>
    </citation>
    <scope>NUCLEOTIDE SEQUENCE [LARGE SCALE GENOMIC DNA]</scope>
    <source>
        <strain evidence="9 10">DFI.9.73</strain>
    </source>
</reference>
<gene>
    <name evidence="9" type="ORF">NE695_08145</name>
</gene>
<feature type="domain" description="Response regulatory" evidence="8">
    <location>
        <begin position="2"/>
        <end position="119"/>
    </location>
</feature>
<comment type="function">
    <text evidence="5">May play the central regulatory role in sporulation. It may be an element of the effector pathway responsible for the activation of sporulation genes in response to nutritional stress. Spo0A may act in concert with spo0H (a sigma factor) to control the expression of some genes that are critical to the sporulation process.</text>
</comment>
<dbReference type="PROSITE" id="PS50110">
    <property type="entry name" value="RESPONSE_REGULATORY"/>
    <property type="match status" value="1"/>
</dbReference>
<evidence type="ECO:0000256" key="2">
    <source>
        <dbReference type="ARBA" id="ARBA00023015"/>
    </source>
</evidence>
<comment type="caution">
    <text evidence="9">The sequence shown here is derived from an EMBL/GenBank/DDBJ whole genome shotgun (WGS) entry which is preliminary data.</text>
</comment>
<dbReference type="InterPro" id="IPR001789">
    <property type="entry name" value="Sig_transdc_resp-reg_receiver"/>
</dbReference>
<dbReference type="InterPro" id="IPR009057">
    <property type="entry name" value="Homeodomain-like_sf"/>
</dbReference>
<dbReference type="PROSITE" id="PS00041">
    <property type="entry name" value="HTH_ARAC_FAMILY_1"/>
    <property type="match status" value="1"/>
</dbReference>
<dbReference type="EMBL" id="JANFZH010000016">
    <property type="protein sequence ID" value="MCQ4839884.1"/>
    <property type="molecule type" value="Genomic_DNA"/>
</dbReference>
<dbReference type="RefSeq" id="WP_256191787.1">
    <property type="nucleotide sequence ID" value="NZ_JANFZG010000016.1"/>
</dbReference>
<evidence type="ECO:0000256" key="6">
    <source>
        <dbReference type="PROSITE-ProRule" id="PRU00169"/>
    </source>
</evidence>
<evidence type="ECO:0000256" key="4">
    <source>
        <dbReference type="ARBA" id="ARBA00023163"/>
    </source>
</evidence>
<name>A0ABT1RZ14_9FIRM</name>
<evidence type="ECO:0000259" key="8">
    <source>
        <dbReference type="PROSITE" id="PS50110"/>
    </source>
</evidence>
<dbReference type="CDD" id="cd17536">
    <property type="entry name" value="REC_YesN-like"/>
    <property type="match status" value="1"/>
</dbReference>
<protein>
    <recommendedName>
        <fullName evidence="1">Stage 0 sporulation protein A homolog</fullName>
    </recommendedName>
</protein>
<dbReference type="InterPro" id="IPR011006">
    <property type="entry name" value="CheY-like_superfamily"/>
</dbReference>
<evidence type="ECO:0000256" key="3">
    <source>
        <dbReference type="ARBA" id="ARBA00023125"/>
    </source>
</evidence>
<accession>A0ABT1RZ14</accession>